<evidence type="ECO:0000313" key="4">
    <source>
        <dbReference type="Proteomes" id="UP000298225"/>
    </source>
</evidence>
<reference evidence="1 4" key="1">
    <citation type="submission" date="2019-03" db="EMBL/GenBank/DDBJ databases">
        <title>Bradyrhizobium strains diversity isolated from Chamaecrista fasciculata.</title>
        <authorList>
            <person name="Urquiaga M.C.O."/>
            <person name="Hungria M."/>
            <person name="Delamuta J.R.M."/>
        </authorList>
    </citation>
    <scope>NUCLEOTIDE SEQUENCE [LARGE SCALE GENOMIC DNA]</scope>
    <source>
        <strain evidence="1 4">CNPSo 3424</strain>
    </source>
</reference>
<comment type="caution">
    <text evidence="1">The sequence shown here is derived from an EMBL/GenBank/DDBJ whole genome shotgun (WGS) entry which is preliminary data.</text>
</comment>
<dbReference type="EMBL" id="SPQU01000084">
    <property type="protein sequence ID" value="TFV27768.1"/>
    <property type="molecule type" value="Genomic_DNA"/>
</dbReference>
<name>A0A4Y9KN75_9BRAD</name>
<protein>
    <submittedName>
        <fullName evidence="1">Uncharacterized protein</fullName>
    </submittedName>
</protein>
<dbReference type="Proteomes" id="UP000297700">
    <property type="component" value="Unassembled WGS sequence"/>
</dbReference>
<evidence type="ECO:0000313" key="1">
    <source>
        <dbReference type="EMBL" id="TFV27768.1"/>
    </source>
</evidence>
<reference evidence="2 3" key="2">
    <citation type="submission" date="2019-03" db="EMBL/GenBank/DDBJ databases">
        <title>Bradyrhizobium strains diversity.</title>
        <authorList>
            <person name="Urquiaga M.C.O."/>
            <person name="Hungria M."/>
            <person name="Delamuta J.R.M."/>
            <person name="Klepa M.S."/>
        </authorList>
    </citation>
    <scope>NUCLEOTIDE SEQUENCE [LARGE SCALE GENOMIC DNA]</scope>
    <source>
        <strain evidence="2 3">CNPSo 3426</strain>
    </source>
</reference>
<dbReference type="AlphaFoldDB" id="A0A4Y9KN75"/>
<dbReference type="Proteomes" id="UP000298225">
    <property type="component" value="Unassembled WGS sequence"/>
</dbReference>
<accession>A0A4Y9NQN3</accession>
<evidence type="ECO:0000313" key="3">
    <source>
        <dbReference type="Proteomes" id="UP000297700"/>
    </source>
</evidence>
<proteinExistence type="predicted"/>
<dbReference type="OrthoDB" id="9784724at2"/>
<sequence length="238" mass="26455">MHFPNTCAIRMSEALDKTVTGIKEKFANSGVNLCPHNFVRGAGDLAGILRKAEVFGVHDIGVSAPGTAPASVQGKKGLVAYLNIPDFPGQGHIDLWDGSNPVGADYWNADPIVLEIAVASYDLLIGSTWRRAQTPLALVPKLHTRAGNVQQNVQHFVQHVPRMPDFLTRRHGAWQFVRRVSVEFAKLDRRVIKHSTRIKIADDRAGRRAVRVAQQLNEQLEIFWKGLAKGHRTEQLHN</sequence>
<dbReference type="InterPro" id="IPR025562">
    <property type="entry name" value="Tae4"/>
</dbReference>
<dbReference type="Gene3D" id="3.90.1720.80">
    <property type="match status" value="1"/>
</dbReference>
<gene>
    <name evidence="2" type="ORF">E4K64_30400</name>
    <name evidence="1" type="ORF">E4K66_39540</name>
</gene>
<keyword evidence="4" id="KW-1185">Reference proteome</keyword>
<dbReference type="EMBL" id="SPQS01000022">
    <property type="protein sequence ID" value="TFV70181.1"/>
    <property type="molecule type" value="Genomic_DNA"/>
</dbReference>
<accession>A0A4Y9KN75</accession>
<dbReference type="Pfam" id="PF14113">
    <property type="entry name" value="Tae4"/>
    <property type="match status" value="1"/>
</dbReference>
<evidence type="ECO:0000313" key="2">
    <source>
        <dbReference type="EMBL" id="TFV70181.1"/>
    </source>
</evidence>
<dbReference type="RefSeq" id="WP_135166768.1">
    <property type="nucleotide sequence ID" value="NZ_SPQS01000022.1"/>
</dbReference>
<organism evidence="1 4">
    <name type="scientific">Bradyrhizobium frederickii</name>
    <dbReference type="NCBI Taxonomy" id="2560054"/>
    <lineage>
        <taxon>Bacteria</taxon>
        <taxon>Pseudomonadati</taxon>
        <taxon>Pseudomonadota</taxon>
        <taxon>Alphaproteobacteria</taxon>
        <taxon>Hyphomicrobiales</taxon>
        <taxon>Nitrobacteraceae</taxon>
        <taxon>Bradyrhizobium</taxon>
    </lineage>
</organism>